<evidence type="ECO:0000313" key="3">
    <source>
        <dbReference type="EMBL" id="ASN82470.1"/>
    </source>
</evidence>
<dbReference type="Proteomes" id="UP000259030">
    <property type="component" value="Plasmid pDFI1"/>
</dbReference>
<feature type="transmembrane region" description="Helical" evidence="1">
    <location>
        <begin position="164"/>
        <end position="185"/>
    </location>
</feature>
<evidence type="ECO:0000259" key="2">
    <source>
        <dbReference type="Pfam" id="PF02517"/>
    </source>
</evidence>
<dbReference type="KEGG" id="dfc:DFI_14905"/>
<dbReference type="PANTHER" id="PTHR35797:SF1">
    <property type="entry name" value="PROTEASE"/>
    <property type="match status" value="1"/>
</dbReference>
<accession>A0A221T0R8</accession>
<gene>
    <name evidence="3" type="ORF">DFI_14905</name>
</gene>
<feature type="transmembrane region" description="Helical" evidence="1">
    <location>
        <begin position="255"/>
        <end position="276"/>
    </location>
</feature>
<dbReference type="PANTHER" id="PTHR35797">
    <property type="entry name" value="PROTEASE-RELATED"/>
    <property type="match status" value="1"/>
</dbReference>
<feature type="transmembrane region" description="Helical" evidence="1">
    <location>
        <begin position="19"/>
        <end position="37"/>
    </location>
</feature>
<evidence type="ECO:0000256" key="1">
    <source>
        <dbReference type="SAM" id="Phobius"/>
    </source>
</evidence>
<dbReference type="GO" id="GO:0080120">
    <property type="term" value="P:CAAX-box protein maturation"/>
    <property type="evidence" value="ECO:0007669"/>
    <property type="project" value="UniProtKB-ARBA"/>
</dbReference>
<keyword evidence="1" id="KW-0472">Membrane</keyword>
<feature type="transmembrane region" description="Helical" evidence="1">
    <location>
        <begin position="197"/>
        <end position="218"/>
    </location>
</feature>
<keyword evidence="1" id="KW-0812">Transmembrane</keyword>
<organism evidence="3 4">
    <name type="scientific">Deinococcus ficus</name>
    <dbReference type="NCBI Taxonomy" id="317577"/>
    <lineage>
        <taxon>Bacteria</taxon>
        <taxon>Thermotogati</taxon>
        <taxon>Deinococcota</taxon>
        <taxon>Deinococci</taxon>
        <taxon>Deinococcales</taxon>
        <taxon>Deinococcaceae</taxon>
        <taxon>Deinococcus</taxon>
    </lineage>
</organism>
<dbReference type="InterPro" id="IPR003675">
    <property type="entry name" value="Rce1/LyrA-like_dom"/>
</dbReference>
<feature type="transmembrane region" description="Helical" evidence="1">
    <location>
        <begin position="84"/>
        <end position="103"/>
    </location>
</feature>
<proteinExistence type="predicted"/>
<reference evidence="3 4" key="1">
    <citation type="submission" date="2017-05" db="EMBL/GenBank/DDBJ databases">
        <title>The complete genome sequence of Deinococcus ficus isolated from the rhizosphere of the Ficus religiosa L. in Taiwan.</title>
        <authorList>
            <person name="Wu K.-M."/>
            <person name="Liao T.-L."/>
            <person name="Liu Y.-M."/>
            <person name="Young C.-C."/>
            <person name="Tsai S.-F."/>
        </authorList>
    </citation>
    <scope>NUCLEOTIDE SEQUENCE [LARGE SCALE GENOMIC DNA]</scope>
    <source>
        <strain evidence="3 4">CC-FR2-10</strain>
        <plasmid evidence="4">pdfi1</plasmid>
    </source>
</reference>
<dbReference type="InterPro" id="IPR042150">
    <property type="entry name" value="MmRce1-like"/>
</dbReference>
<dbReference type="EMBL" id="CP021082">
    <property type="protein sequence ID" value="ASN82470.1"/>
    <property type="molecule type" value="Genomic_DNA"/>
</dbReference>
<feature type="transmembrane region" description="Helical" evidence="1">
    <location>
        <begin position="43"/>
        <end position="63"/>
    </location>
</feature>
<dbReference type="AlphaFoldDB" id="A0A221T0R8"/>
<sequence>MPTLCAMGLTRLPSVHKPLVFLSLTFTLSGLCYFMLQQDADELYGLGLIASPALSALFTQLLFERTLRGLGWTLRAPRWTVLGYVLPLLYGLVVYLTVWLTGLGDVSVAALAAQVADPGAGSAGFLGSYAFKTATLGVLFAGITAFGEELGWRGLLVPELARRLSFTSTALVSGALWTLWHTPAIVLFEYNNAGAPLLYGLACFSVMAVSLSVVLAWLRLRSGSVWPAVVLHASHNAFIQTLLNPLTVPNAVTPYVTGEFGLGLAVVTALLAWLAWSDRKNLPPLRETSSAPGEVGLPR</sequence>
<name>A0A221T0R8_9DEIO</name>
<evidence type="ECO:0000313" key="4">
    <source>
        <dbReference type="Proteomes" id="UP000259030"/>
    </source>
</evidence>
<protein>
    <recommendedName>
        <fullName evidence="2">CAAX prenyl protease 2/Lysostaphin resistance protein A-like domain-containing protein</fullName>
    </recommendedName>
</protein>
<keyword evidence="1" id="KW-1133">Transmembrane helix</keyword>
<dbReference type="GO" id="GO:0004175">
    <property type="term" value="F:endopeptidase activity"/>
    <property type="evidence" value="ECO:0007669"/>
    <property type="project" value="UniProtKB-ARBA"/>
</dbReference>
<feature type="transmembrane region" description="Helical" evidence="1">
    <location>
        <begin position="123"/>
        <end position="143"/>
    </location>
</feature>
<feature type="domain" description="CAAX prenyl protease 2/Lysostaphin resistance protein A-like" evidence="2">
    <location>
        <begin position="135"/>
        <end position="238"/>
    </location>
</feature>
<dbReference type="Pfam" id="PF02517">
    <property type="entry name" value="Rce1-like"/>
    <property type="match status" value="1"/>
</dbReference>
<keyword evidence="4" id="KW-1185">Reference proteome</keyword>
<geneLocation type="plasmid" evidence="4">
    <name>pdfi1</name>
</geneLocation>
<keyword evidence="3" id="KW-0614">Plasmid</keyword>